<sequence length="35" mass="3949">MVLTVLRSVGTDENSGGSDFRCYCRRPFDLSQELP</sequence>
<proteinExistence type="predicted"/>
<reference evidence="1" key="1">
    <citation type="submission" date="2020-05" db="EMBL/GenBank/DDBJ databases">
        <authorList>
            <person name="Chiriac C."/>
            <person name="Salcher M."/>
            <person name="Ghai R."/>
            <person name="Kavagutti S V."/>
        </authorList>
    </citation>
    <scope>NUCLEOTIDE SEQUENCE</scope>
</reference>
<accession>A0A6J7NK29</accession>
<name>A0A6J7NK29_9ZZZZ</name>
<gene>
    <name evidence="1" type="ORF">UFOPK3992_00160</name>
</gene>
<dbReference type="EMBL" id="CAFBOZ010000013">
    <property type="protein sequence ID" value="CAB4992938.1"/>
    <property type="molecule type" value="Genomic_DNA"/>
</dbReference>
<dbReference type="AlphaFoldDB" id="A0A6J7NK29"/>
<organism evidence="1">
    <name type="scientific">freshwater metagenome</name>
    <dbReference type="NCBI Taxonomy" id="449393"/>
    <lineage>
        <taxon>unclassified sequences</taxon>
        <taxon>metagenomes</taxon>
        <taxon>ecological metagenomes</taxon>
    </lineage>
</organism>
<protein>
    <submittedName>
        <fullName evidence="1">Unannotated protein</fullName>
    </submittedName>
</protein>
<evidence type="ECO:0000313" key="1">
    <source>
        <dbReference type="EMBL" id="CAB4992938.1"/>
    </source>
</evidence>